<evidence type="ECO:0000313" key="2">
    <source>
        <dbReference type="Proteomes" id="UP000029381"/>
    </source>
</evidence>
<dbReference type="Proteomes" id="UP000029381">
    <property type="component" value="Unassembled WGS sequence"/>
</dbReference>
<proteinExistence type="predicted"/>
<dbReference type="AlphaFoldDB" id="A0A091C377"/>
<accession>A0A091C377</accession>
<organism evidence="1 2">
    <name type="scientific">Tetragenococcus muriaticus 3MR10-3</name>
    <dbReference type="NCBI Taxonomy" id="1302648"/>
    <lineage>
        <taxon>Bacteria</taxon>
        <taxon>Bacillati</taxon>
        <taxon>Bacillota</taxon>
        <taxon>Bacilli</taxon>
        <taxon>Lactobacillales</taxon>
        <taxon>Enterococcaceae</taxon>
        <taxon>Tetragenococcus</taxon>
    </lineage>
</organism>
<dbReference type="EMBL" id="JPVT01000147">
    <property type="protein sequence ID" value="KFN90522.1"/>
    <property type="molecule type" value="Genomic_DNA"/>
</dbReference>
<dbReference type="RefSeq" id="WP_197052286.1">
    <property type="nucleotide sequence ID" value="NZ_JPVT01000147.1"/>
</dbReference>
<protein>
    <submittedName>
        <fullName evidence="1">GgaB family minor teichoic acid biosynthesis protein</fullName>
    </submittedName>
</protein>
<name>A0A091C377_9ENTE</name>
<keyword evidence="2" id="KW-1185">Reference proteome</keyword>
<reference evidence="1 2" key="1">
    <citation type="submission" date="2014-08" db="EMBL/GenBank/DDBJ databases">
        <title>Genome sequence of Tetragenococcus muriaticus.</title>
        <authorList>
            <person name="Chuea-nongthon C."/>
            <person name="Rodtong S."/>
            <person name="Yongsawatdigul J."/>
            <person name="Steele J.L."/>
            <person name="Liu X.-y."/>
            <person name="Speers J."/>
            <person name="Glasner J.D."/>
            <person name="Neeno-Eckwall E.C."/>
        </authorList>
    </citation>
    <scope>NUCLEOTIDE SEQUENCE [LARGE SCALE GENOMIC DNA]</scope>
    <source>
        <strain evidence="1 2">3MR10-3</strain>
    </source>
</reference>
<gene>
    <name evidence="1" type="ORF">TMU3MR103_1435</name>
</gene>
<sequence length="504" mass="58672">MIKVIKFDVDYGYIKQALPNLITINLNNLMELEIEEEQLEGDEYALTQTEMSNGLIGIIENEELVYYIHIKNNVVYVTPYINNTTEGSLKLKIEKFHGRFKVNITQYSYVITDTYTEQTLELGSDLFLKGRKPFILNAENTIGDPVIYLKIAYENYITFLEYTNSKSDFALKTVIINFLIPSSLKLDFISANELVIRYDNSKQIIRLNDLKRLKDVKLSKEFRPAVKEAIYLKINDKLYVINEHNKKLSIKTDKEKALLFKNSDVIAKKNQDYIELKGEIHYNTTIRPDALVTKEGVFLTKLYWSGTSFSANLRIDMLQRLENIHNTIFVAINNKKLHPLHQSPKFKDKKHVLLSFNVNQHAIILRRNASNNLSIGNLPELKIYNTSHKLKIKFAEKIAKLYKALNKKHNVNVYFEKEASKAVESGKCVFEAVVKQKFDSKNVFILDKTSKQYAEMKRKWGNKIVERFSFKNYLYVFIADHFISSELSNHIINTRIFNDALNEK</sequence>
<dbReference type="PATRIC" id="fig|1302648.3.peg.1401"/>
<comment type="caution">
    <text evidence="1">The sequence shown here is derived from an EMBL/GenBank/DDBJ whole genome shotgun (WGS) entry which is preliminary data.</text>
</comment>
<evidence type="ECO:0000313" key="1">
    <source>
        <dbReference type="EMBL" id="KFN90522.1"/>
    </source>
</evidence>